<keyword evidence="1" id="KW-0805">Transcription regulation</keyword>
<dbReference type="Proteomes" id="UP000026913">
    <property type="component" value="Chromosome"/>
</dbReference>
<proteinExistence type="predicted"/>
<evidence type="ECO:0000256" key="3">
    <source>
        <dbReference type="ARBA" id="ARBA00023163"/>
    </source>
</evidence>
<dbReference type="GO" id="GO:0000976">
    <property type="term" value="F:transcription cis-regulatory region binding"/>
    <property type="evidence" value="ECO:0007669"/>
    <property type="project" value="TreeGrafter"/>
</dbReference>
<dbReference type="InterPro" id="IPR009057">
    <property type="entry name" value="Homeodomain-like_sf"/>
</dbReference>
<organism evidence="5 6">
    <name type="scientific">Pseudomonas mandelii JR-1</name>
    <dbReference type="NCBI Taxonomy" id="1147786"/>
    <lineage>
        <taxon>Bacteria</taxon>
        <taxon>Pseudomonadati</taxon>
        <taxon>Pseudomonadota</taxon>
        <taxon>Gammaproteobacteria</taxon>
        <taxon>Pseudomonadales</taxon>
        <taxon>Pseudomonadaceae</taxon>
        <taxon>Pseudomonas</taxon>
    </lineage>
</organism>
<dbReference type="Pfam" id="PF12625">
    <property type="entry name" value="Arabinose_bd"/>
    <property type="match status" value="1"/>
</dbReference>
<dbReference type="KEGG" id="pman:OU5_3535"/>
<sequence length="342" mass="38197">MLDSSIQSLELPMLHSHLTTLNAVSLVLNTFKAEGLSSEALLAGSGISAADLSRADTRITTNQEMQVCANAVALKRDIGLELGRRMHVSSYGILGYALLTSATFGDALRLAMRYPALLGTLFELSLEVDGERVWFVAADYRENPALAVFNAEFCLVSLKVICDDLLGHPLPLLAARLEHMAPDYRASYAEHFDCPLHFDARDNAFAFDKRWLDQPLPLADVITHQAMVDRCRKQNTEFTGRQAWLGRIRQLLRAQLNAAPGLEGLALQMNCSARTLRRHLKDLGCSYQELLDELRFEQAKQMLCEDQLPIYRIAEALGFSETASFRHAFVRWSGVAPSQFRP</sequence>
<keyword evidence="3" id="KW-0804">Transcription</keyword>
<dbReference type="EMBL" id="CP005960">
    <property type="protein sequence ID" value="AHZ70614.1"/>
    <property type="molecule type" value="Genomic_DNA"/>
</dbReference>
<dbReference type="Gene3D" id="1.10.10.60">
    <property type="entry name" value="Homeodomain-like"/>
    <property type="match status" value="1"/>
</dbReference>
<accession>A0A024ECF6</accession>
<evidence type="ECO:0000313" key="5">
    <source>
        <dbReference type="EMBL" id="AHZ70614.1"/>
    </source>
</evidence>
<dbReference type="PROSITE" id="PS01124">
    <property type="entry name" value="HTH_ARAC_FAMILY_2"/>
    <property type="match status" value="1"/>
</dbReference>
<evidence type="ECO:0000256" key="1">
    <source>
        <dbReference type="ARBA" id="ARBA00023015"/>
    </source>
</evidence>
<dbReference type="PANTHER" id="PTHR47894:SF1">
    <property type="entry name" value="HTH-TYPE TRANSCRIPTIONAL REGULATOR VQSM"/>
    <property type="match status" value="1"/>
</dbReference>
<gene>
    <name evidence="5" type="ORF">OU5_3535</name>
</gene>
<name>A0A024ECF6_9PSED</name>
<evidence type="ECO:0000256" key="2">
    <source>
        <dbReference type="ARBA" id="ARBA00023125"/>
    </source>
</evidence>
<dbReference type="SUPFAM" id="SSF46689">
    <property type="entry name" value="Homeodomain-like"/>
    <property type="match status" value="1"/>
</dbReference>
<dbReference type="AlphaFoldDB" id="A0A024ECF6"/>
<feature type="domain" description="HTH araC/xylS-type" evidence="4">
    <location>
        <begin position="246"/>
        <end position="342"/>
    </location>
</feature>
<keyword evidence="2" id="KW-0238">DNA-binding</keyword>
<dbReference type="Pfam" id="PF12833">
    <property type="entry name" value="HTH_18"/>
    <property type="match status" value="1"/>
</dbReference>
<reference evidence="5 6" key="1">
    <citation type="journal article" date="2012" name="J. Bacteriol.">
        <title>Genome sequence of cold-adapted Pseudomonas mandelii strain JR-1.</title>
        <authorList>
            <person name="Jang S.H."/>
            <person name="Kim J."/>
            <person name="Kim J."/>
            <person name="Hong S."/>
            <person name="Lee C."/>
        </authorList>
    </citation>
    <scope>NUCLEOTIDE SEQUENCE [LARGE SCALE GENOMIC DNA]</scope>
    <source>
        <strain evidence="5 6">JR-1</strain>
    </source>
</reference>
<evidence type="ECO:0000259" key="4">
    <source>
        <dbReference type="PROSITE" id="PS01124"/>
    </source>
</evidence>
<protein>
    <submittedName>
        <fullName evidence="5">AraC family transcriptional regulator</fullName>
    </submittedName>
</protein>
<dbReference type="SMART" id="SM00342">
    <property type="entry name" value="HTH_ARAC"/>
    <property type="match status" value="1"/>
</dbReference>
<dbReference type="InterPro" id="IPR032687">
    <property type="entry name" value="AraC-type_N"/>
</dbReference>
<evidence type="ECO:0000313" key="6">
    <source>
        <dbReference type="Proteomes" id="UP000026913"/>
    </source>
</evidence>
<dbReference type="GO" id="GO:0005829">
    <property type="term" value="C:cytosol"/>
    <property type="evidence" value="ECO:0007669"/>
    <property type="project" value="TreeGrafter"/>
</dbReference>
<dbReference type="GO" id="GO:0003700">
    <property type="term" value="F:DNA-binding transcription factor activity"/>
    <property type="evidence" value="ECO:0007669"/>
    <property type="project" value="InterPro"/>
</dbReference>
<dbReference type="HOGENOM" id="CLU_047522_3_2_6"/>
<dbReference type="PANTHER" id="PTHR47894">
    <property type="entry name" value="HTH-TYPE TRANSCRIPTIONAL REGULATOR GADX"/>
    <property type="match status" value="1"/>
</dbReference>
<dbReference type="InterPro" id="IPR018060">
    <property type="entry name" value="HTH_AraC"/>
</dbReference>